<proteinExistence type="inferred from homology"/>
<organism evidence="7 8">
    <name type="scientific">Carex littledalei</name>
    <dbReference type="NCBI Taxonomy" id="544730"/>
    <lineage>
        <taxon>Eukaryota</taxon>
        <taxon>Viridiplantae</taxon>
        <taxon>Streptophyta</taxon>
        <taxon>Embryophyta</taxon>
        <taxon>Tracheophyta</taxon>
        <taxon>Spermatophyta</taxon>
        <taxon>Magnoliopsida</taxon>
        <taxon>Liliopsida</taxon>
        <taxon>Poales</taxon>
        <taxon>Cyperaceae</taxon>
        <taxon>Cyperoideae</taxon>
        <taxon>Cariceae</taxon>
        <taxon>Carex</taxon>
        <taxon>Carex subgen. Euthyceras</taxon>
    </lineage>
</organism>
<evidence type="ECO:0000256" key="5">
    <source>
        <dbReference type="ARBA" id="ARBA00022821"/>
    </source>
</evidence>
<dbReference type="Pfam" id="PF18052">
    <property type="entry name" value="Rx_N"/>
    <property type="match status" value="1"/>
</dbReference>
<gene>
    <name evidence="7" type="ORF">FCM35_KLT01753</name>
</gene>
<dbReference type="GO" id="GO:0006952">
    <property type="term" value="P:defense response"/>
    <property type="evidence" value="ECO:0007669"/>
    <property type="project" value="UniProtKB-KW"/>
</dbReference>
<dbReference type="PANTHER" id="PTHR33377">
    <property type="entry name" value="OS10G0134700 PROTEIN-RELATED"/>
    <property type="match status" value="1"/>
</dbReference>
<evidence type="ECO:0000256" key="4">
    <source>
        <dbReference type="ARBA" id="ARBA00022741"/>
    </source>
</evidence>
<accession>A0A833VCK0</accession>
<dbReference type="InterPro" id="IPR041118">
    <property type="entry name" value="Rx_N"/>
</dbReference>
<dbReference type="OrthoDB" id="674144at2759"/>
<comment type="caution">
    <text evidence="7">The sequence shown here is derived from an EMBL/GenBank/DDBJ whole genome shotgun (WGS) entry which is preliminary data.</text>
</comment>
<reference evidence="7" key="1">
    <citation type="submission" date="2020-01" db="EMBL/GenBank/DDBJ databases">
        <title>Genome sequence of Kobresia littledalei, the first chromosome-level genome in the family Cyperaceae.</title>
        <authorList>
            <person name="Qu G."/>
        </authorList>
    </citation>
    <scope>NUCLEOTIDE SEQUENCE</scope>
    <source>
        <strain evidence="7">C.B.Clarke</strain>
        <tissue evidence="7">Leaf</tissue>
    </source>
</reference>
<keyword evidence="2" id="KW-0433">Leucine-rich repeat</keyword>
<dbReference type="Proteomes" id="UP000623129">
    <property type="component" value="Unassembled WGS sequence"/>
</dbReference>
<evidence type="ECO:0000313" key="7">
    <source>
        <dbReference type="EMBL" id="KAF3334062.1"/>
    </source>
</evidence>
<dbReference type="EMBL" id="SWLB01000010">
    <property type="protein sequence ID" value="KAF3334062.1"/>
    <property type="molecule type" value="Genomic_DNA"/>
</dbReference>
<keyword evidence="3" id="KW-0677">Repeat</keyword>
<keyword evidence="8" id="KW-1185">Reference proteome</keyword>
<sequence length="174" mass="19906">MSNVEVTTVVRNTLGRHLGPALVGEFVNRTTTFVTSFYLDRQATVTDKVKRVRLLLFKIHSVIEAAEAAMPIGNLSLCRWLLELQDAAREGDDLLLIFKLRLMYQEDPLHSHRGFFLSSLRLWEAFQKAVRAATDLFWHDYDYEVDRLTGCLDRLEKISSDVGSFLALLELDST</sequence>
<evidence type="ECO:0000256" key="1">
    <source>
        <dbReference type="ARBA" id="ARBA00008894"/>
    </source>
</evidence>
<name>A0A833VCK0_9POAL</name>
<dbReference type="GO" id="GO:0000166">
    <property type="term" value="F:nucleotide binding"/>
    <property type="evidence" value="ECO:0007669"/>
    <property type="project" value="UniProtKB-KW"/>
</dbReference>
<comment type="similarity">
    <text evidence="1">Belongs to the disease resistance NB-LRR family.</text>
</comment>
<evidence type="ECO:0000256" key="3">
    <source>
        <dbReference type="ARBA" id="ARBA00022737"/>
    </source>
</evidence>
<evidence type="ECO:0000313" key="8">
    <source>
        <dbReference type="Proteomes" id="UP000623129"/>
    </source>
</evidence>
<feature type="domain" description="Disease resistance N-terminal" evidence="6">
    <location>
        <begin position="23"/>
        <end position="106"/>
    </location>
</feature>
<dbReference type="PANTHER" id="PTHR33377:SF62">
    <property type="entry name" value="OS10G0133166 PROTEIN"/>
    <property type="match status" value="1"/>
</dbReference>
<keyword evidence="5" id="KW-0611">Plant defense</keyword>
<evidence type="ECO:0000259" key="6">
    <source>
        <dbReference type="Pfam" id="PF18052"/>
    </source>
</evidence>
<evidence type="ECO:0000256" key="2">
    <source>
        <dbReference type="ARBA" id="ARBA00022614"/>
    </source>
</evidence>
<protein>
    <recommendedName>
        <fullName evidence="6">Disease resistance N-terminal domain-containing protein</fullName>
    </recommendedName>
</protein>
<dbReference type="AlphaFoldDB" id="A0A833VCK0"/>
<keyword evidence="4" id="KW-0547">Nucleotide-binding</keyword>